<reference evidence="1 2" key="1">
    <citation type="journal article" date="2019" name="Int. J. Syst. Evol. Microbiol.">
        <title>The Global Catalogue of Microorganisms (GCM) 10K type strain sequencing project: providing services to taxonomists for standard genome sequencing and annotation.</title>
        <authorList>
            <consortium name="The Broad Institute Genomics Platform"/>
            <consortium name="The Broad Institute Genome Sequencing Center for Infectious Disease"/>
            <person name="Wu L."/>
            <person name="Ma J."/>
        </authorList>
    </citation>
    <scope>NUCLEOTIDE SEQUENCE [LARGE SCALE GENOMIC DNA]</scope>
    <source>
        <strain evidence="1 2">JCM 16327</strain>
    </source>
</reference>
<evidence type="ECO:0000313" key="1">
    <source>
        <dbReference type="EMBL" id="GAA0644602.1"/>
    </source>
</evidence>
<sequence>MVSHIGPPSEEAKSIFADLGYSVAGDGATFTAARDWKEVEVLAVTDDVDTPSGDRMRCFVTWKDYVPDLGDLLDRAAPDYDYAVIGVEEDGEYEVARAPSE</sequence>
<protein>
    <submittedName>
        <fullName evidence="1">Uncharacterized protein</fullName>
    </submittedName>
</protein>
<keyword evidence="2" id="KW-1185">Reference proteome</keyword>
<dbReference type="Proteomes" id="UP001500194">
    <property type="component" value="Unassembled WGS sequence"/>
</dbReference>
<dbReference type="InterPro" id="IPR055540">
    <property type="entry name" value="DUF7116"/>
</dbReference>
<evidence type="ECO:0000313" key="2">
    <source>
        <dbReference type="Proteomes" id="UP001500194"/>
    </source>
</evidence>
<dbReference type="AlphaFoldDB" id="A0AAV3SXE0"/>
<accession>A0AAV3SXE0</accession>
<dbReference type="RefSeq" id="WP_227261960.1">
    <property type="nucleotide sequence ID" value="NZ_BAAADU010000002.1"/>
</dbReference>
<organism evidence="1 2">
    <name type="scientific">Salarchaeum japonicum</name>
    <dbReference type="NCBI Taxonomy" id="555573"/>
    <lineage>
        <taxon>Archaea</taxon>
        <taxon>Methanobacteriati</taxon>
        <taxon>Methanobacteriota</taxon>
        <taxon>Stenosarchaea group</taxon>
        <taxon>Halobacteria</taxon>
        <taxon>Halobacteriales</taxon>
        <taxon>Halobacteriaceae</taxon>
    </lineage>
</organism>
<dbReference type="EMBL" id="BAAADU010000002">
    <property type="protein sequence ID" value="GAA0644602.1"/>
    <property type="molecule type" value="Genomic_DNA"/>
</dbReference>
<comment type="caution">
    <text evidence="1">The sequence shown here is derived from an EMBL/GenBank/DDBJ whole genome shotgun (WGS) entry which is preliminary data.</text>
</comment>
<gene>
    <name evidence="1" type="ORF">GCM10009019_03210</name>
</gene>
<dbReference type="GeneID" id="68572565"/>
<dbReference type="Pfam" id="PF23429">
    <property type="entry name" value="DUF7116"/>
    <property type="match status" value="1"/>
</dbReference>
<proteinExistence type="predicted"/>
<name>A0AAV3SXE0_9EURY</name>